<protein>
    <submittedName>
        <fullName evidence="1">Uncharacterized protein</fullName>
    </submittedName>
</protein>
<sequence>MSSILKQAKPNPKMYQAWIEYDEIARTPVFLGNSHTMRAAERRLSFRQYMRYKQDGGRFMVHCPDRG</sequence>
<comment type="caution">
    <text evidence="1">The sequence shown here is derived from an EMBL/GenBank/DDBJ whole genome shotgun (WGS) entry which is preliminary data.</text>
</comment>
<evidence type="ECO:0000313" key="1">
    <source>
        <dbReference type="EMBL" id="KKL68100.1"/>
    </source>
</evidence>
<organism evidence="1">
    <name type="scientific">marine sediment metagenome</name>
    <dbReference type="NCBI Taxonomy" id="412755"/>
    <lineage>
        <taxon>unclassified sequences</taxon>
        <taxon>metagenomes</taxon>
        <taxon>ecological metagenomes</taxon>
    </lineage>
</organism>
<dbReference type="EMBL" id="LAZR01026640">
    <property type="protein sequence ID" value="KKL68100.1"/>
    <property type="molecule type" value="Genomic_DNA"/>
</dbReference>
<name>A0A0F9GF78_9ZZZZ</name>
<accession>A0A0F9GF78</accession>
<proteinExistence type="predicted"/>
<gene>
    <name evidence="1" type="ORF">LCGC14_2128320</name>
</gene>
<reference evidence="1" key="1">
    <citation type="journal article" date="2015" name="Nature">
        <title>Complex archaea that bridge the gap between prokaryotes and eukaryotes.</title>
        <authorList>
            <person name="Spang A."/>
            <person name="Saw J.H."/>
            <person name="Jorgensen S.L."/>
            <person name="Zaremba-Niedzwiedzka K."/>
            <person name="Martijn J."/>
            <person name="Lind A.E."/>
            <person name="van Eijk R."/>
            <person name="Schleper C."/>
            <person name="Guy L."/>
            <person name="Ettema T.J."/>
        </authorList>
    </citation>
    <scope>NUCLEOTIDE SEQUENCE</scope>
</reference>
<dbReference type="AlphaFoldDB" id="A0A0F9GF78"/>